<evidence type="ECO:0000256" key="3">
    <source>
        <dbReference type="ARBA" id="ARBA00023163"/>
    </source>
</evidence>
<proteinExistence type="predicted"/>
<dbReference type="SUPFAM" id="SSF46785">
    <property type="entry name" value="Winged helix' DNA-binding domain"/>
    <property type="match status" value="1"/>
</dbReference>
<protein>
    <recommendedName>
        <fullName evidence="8">Transcriptional regulator, Crp/Fnr family</fullName>
    </recommendedName>
</protein>
<dbReference type="InterPro" id="IPR018490">
    <property type="entry name" value="cNMP-bd_dom_sf"/>
</dbReference>
<evidence type="ECO:0000313" key="7">
    <source>
        <dbReference type="Proteomes" id="UP000034854"/>
    </source>
</evidence>
<dbReference type="SUPFAM" id="SSF51206">
    <property type="entry name" value="cAMP-binding domain-like"/>
    <property type="match status" value="1"/>
</dbReference>
<dbReference type="PANTHER" id="PTHR24567:SF26">
    <property type="entry name" value="REGULATORY PROTEIN YEIL"/>
    <property type="match status" value="1"/>
</dbReference>
<comment type="caution">
    <text evidence="6">The sequence shown here is derived from an EMBL/GenBank/DDBJ whole genome shotgun (WGS) entry which is preliminary data.</text>
</comment>
<dbReference type="InterPro" id="IPR000595">
    <property type="entry name" value="cNMP-bd_dom"/>
</dbReference>
<keyword evidence="3" id="KW-0804">Transcription</keyword>
<evidence type="ECO:0000259" key="4">
    <source>
        <dbReference type="PROSITE" id="PS50042"/>
    </source>
</evidence>
<reference evidence="6 7" key="1">
    <citation type="journal article" date="2015" name="Nature">
        <title>rRNA introns, odd ribosomes, and small enigmatic genomes across a large radiation of phyla.</title>
        <authorList>
            <person name="Brown C.T."/>
            <person name="Hug L.A."/>
            <person name="Thomas B.C."/>
            <person name="Sharon I."/>
            <person name="Castelle C.J."/>
            <person name="Singh A."/>
            <person name="Wilkins M.J."/>
            <person name="Williams K.H."/>
            <person name="Banfield J.F."/>
        </authorList>
    </citation>
    <scope>NUCLEOTIDE SEQUENCE [LARGE SCALE GENOMIC DNA]</scope>
</reference>
<dbReference type="PROSITE" id="PS50042">
    <property type="entry name" value="CNMP_BINDING_3"/>
    <property type="match status" value="1"/>
</dbReference>
<dbReference type="GO" id="GO:0005829">
    <property type="term" value="C:cytosol"/>
    <property type="evidence" value="ECO:0007669"/>
    <property type="project" value="TreeGrafter"/>
</dbReference>
<feature type="domain" description="Cyclic nucleotide-binding" evidence="4">
    <location>
        <begin position="20"/>
        <end position="104"/>
    </location>
</feature>
<accession>A0A0G0UIW2</accession>
<dbReference type="PANTHER" id="PTHR24567">
    <property type="entry name" value="CRP FAMILY TRANSCRIPTIONAL REGULATORY PROTEIN"/>
    <property type="match status" value="1"/>
</dbReference>
<evidence type="ECO:0000256" key="1">
    <source>
        <dbReference type="ARBA" id="ARBA00023015"/>
    </source>
</evidence>
<dbReference type="InterPro" id="IPR036390">
    <property type="entry name" value="WH_DNA-bd_sf"/>
</dbReference>
<evidence type="ECO:0000256" key="2">
    <source>
        <dbReference type="ARBA" id="ARBA00023125"/>
    </source>
</evidence>
<organism evidence="6 7">
    <name type="scientific">Candidatus Curtissbacteria bacterium GW2011_GWA1_41_11</name>
    <dbReference type="NCBI Taxonomy" id="1618409"/>
    <lineage>
        <taxon>Bacteria</taxon>
        <taxon>Candidatus Curtissiibacteriota</taxon>
    </lineage>
</organism>
<dbReference type="InterPro" id="IPR014710">
    <property type="entry name" value="RmlC-like_jellyroll"/>
</dbReference>
<dbReference type="EMBL" id="LCAG01000004">
    <property type="protein sequence ID" value="KKR87471.1"/>
    <property type="molecule type" value="Genomic_DNA"/>
</dbReference>
<gene>
    <name evidence="6" type="ORF">UU34_C0004G0012</name>
</gene>
<name>A0A0G0UIW2_9BACT</name>
<feature type="domain" description="HTH crp-type" evidence="5">
    <location>
        <begin position="135"/>
        <end position="209"/>
    </location>
</feature>
<dbReference type="GO" id="GO:0003700">
    <property type="term" value="F:DNA-binding transcription factor activity"/>
    <property type="evidence" value="ECO:0007669"/>
    <property type="project" value="TreeGrafter"/>
</dbReference>
<dbReference type="Pfam" id="PF13545">
    <property type="entry name" value="HTH_Crp_2"/>
    <property type="match status" value="1"/>
</dbReference>
<dbReference type="GO" id="GO:0003677">
    <property type="term" value="F:DNA binding"/>
    <property type="evidence" value="ECO:0007669"/>
    <property type="project" value="UniProtKB-KW"/>
</dbReference>
<evidence type="ECO:0008006" key="8">
    <source>
        <dbReference type="Google" id="ProtNLM"/>
    </source>
</evidence>
<dbReference type="PROSITE" id="PS51063">
    <property type="entry name" value="HTH_CRP_2"/>
    <property type="match status" value="1"/>
</dbReference>
<dbReference type="InterPro" id="IPR012318">
    <property type="entry name" value="HTH_CRP"/>
</dbReference>
<evidence type="ECO:0000259" key="5">
    <source>
        <dbReference type="PROSITE" id="PS51063"/>
    </source>
</evidence>
<dbReference type="SMART" id="SM00100">
    <property type="entry name" value="cNMP"/>
    <property type="match status" value="1"/>
</dbReference>
<keyword evidence="2" id="KW-0238">DNA-binding</keyword>
<dbReference type="SMART" id="SM00419">
    <property type="entry name" value="HTH_CRP"/>
    <property type="match status" value="1"/>
</dbReference>
<dbReference type="InterPro" id="IPR050397">
    <property type="entry name" value="Env_Response_Regulators"/>
</dbReference>
<evidence type="ECO:0000313" key="6">
    <source>
        <dbReference type="EMBL" id="KKR87471.1"/>
    </source>
</evidence>
<keyword evidence="1" id="KW-0805">Transcription regulation</keyword>
<sequence>MRPAEKDLDLKFFAKAGRGVTFKKGETILRPGEDPTGIYYIKKGLARLYSISASGQEITFNILKPGSYLFMMWALSEIENSYFFEALTELETLKAPKETILEFIKSQPDLLYKLNKRTMIGLEASIATTQTLLLGKADSKIAAIFIMLAKRFGKNGKNNQIVIQAPLTHRLIATLAGLTRETASLEIEKLQKAKIISKKQRFFVVNKIKILESKLEVDPPKSSSLL</sequence>
<dbReference type="Pfam" id="PF00027">
    <property type="entry name" value="cNMP_binding"/>
    <property type="match status" value="1"/>
</dbReference>
<dbReference type="Proteomes" id="UP000034854">
    <property type="component" value="Unassembled WGS sequence"/>
</dbReference>
<dbReference type="CDD" id="cd00038">
    <property type="entry name" value="CAP_ED"/>
    <property type="match status" value="1"/>
</dbReference>
<dbReference type="AlphaFoldDB" id="A0A0G0UIW2"/>
<dbReference type="Gene3D" id="2.60.120.10">
    <property type="entry name" value="Jelly Rolls"/>
    <property type="match status" value="1"/>
</dbReference>